<dbReference type="GO" id="GO:0016301">
    <property type="term" value="F:kinase activity"/>
    <property type="evidence" value="ECO:0007669"/>
    <property type="project" value="UniProtKB-KW"/>
</dbReference>
<dbReference type="CDD" id="cd16917">
    <property type="entry name" value="HATPase_UhpB-NarQ-NarX-like"/>
    <property type="match status" value="1"/>
</dbReference>
<feature type="transmembrane region" description="Helical" evidence="6">
    <location>
        <begin position="12"/>
        <end position="29"/>
    </location>
</feature>
<evidence type="ECO:0000256" key="4">
    <source>
        <dbReference type="ARBA" id="ARBA00022840"/>
    </source>
</evidence>
<evidence type="ECO:0000256" key="5">
    <source>
        <dbReference type="ARBA" id="ARBA00023012"/>
    </source>
</evidence>
<name>A0ABW4RM67_9BACL</name>
<dbReference type="InterPro" id="IPR005467">
    <property type="entry name" value="His_kinase_dom"/>
</dbReference>
<keyword evidence="5" id="KW-0902">Two-component regulatory system</keyword>
<keyword evidence="6" id="KW-0472">Membrane</keyword>
<keyword evidence="4" id="KW-0067">ATP-binding</keyword>
<feature type="domain" description="Histidine kinase" evidence="7">
    <location>
        <begin position="228"/>
        <end position="418"/>
    </location>
</feature>
<keyword evidence="6" id="KW-0812">Transmembrane</keyword>
<dbReference type="Gene3D" id="3.30.565.10">
    <property type="entry name" value="Histidine kinase-like ATPase, C-terminal domain"/>
    <property type="match status" value="1"/>
</dbReference>
<organism evidence="8 9">
    <name type="scientific">Paenibacillus wenxiniae</name>
    <dbReference type="NCBI Taxonomy" id="1636843"/>
    <lineage>
        <taxon>Bacteria</taxon>
        <taxon>Bacillati</taxon>
        <taxon>Bacillota</taxon>
        <taxon>Bacilli</taxon>
        <taxon>Bacillales</taxon>
        <taxon>Paenibacillaceae</taxon>
        <taxon>Paenibacillus</taxon>
    </lineage>
</organism>
<accession>A0ABW4RM67</accession>
<dbReference type="EMBL" id="JBHUEH010000023">
    <property type="protein sequence ID" value="MFD1887308.1"/>
    <property type="molecule type" value="Genomic_DNA"/>
</dbReference>
<keyword evidence="6" id="KW-1133">Transmembrane helix</keyword>
<evidence type="ECO:0000313" key="8">
    <source>
        <dbReference type="EMBL" id="MFD1887308.1"/>
    </source>
</evidence>
<dbReference type="InterPro" id="IPR050482">
    <property type="entry name" value="Sensor_HK_TwoCompSys"/>
</dbReference>
<dbReference type="SUPFAM" id="SSF55874">
    <property type="entry name" value="ATPase domain of HSP90 chaperone/DNA topoisomerase II/histidine kinase"/>
    <property type="match status" value="1"/>
</dbReference>
<dbReference type="InterPro" id="IPR003594">
    <property type="entry name" value="HATPase_dom"/>
</dbReference>
<evidence type="ECO:0000259" key="7">
    <source>
        <dbReference type="PROSITE" id="PS50109"/>
    </source>
</evidence>
<keyword evidence="9" id="KW-1185">Reference proteome</keyword>
<reference evidence="9" key="1">
    <citation type="journal article" date="2019" name="Int. J. Syst. Evol. Microbiol.">
        <title>The Global Catalogue of Microorganisms (GCM) 10K type strain sequencing project: providing services to taxonomists for standard genome sequencing and annotation.</title>
        <authorList>
            <consortium name="The Broad Institute Genomics Platform"/>
            <consortium name="The Broad Institute Genome Sequencing Center for Infectious Disease"/>
            <person name="Wu L."/>
            <person name="Ma J."/>
        </authorList>
    </citation>
    <scope>NUCLEOTIDE SEQUENCE [LARGE SCALE GENOMIC DNA]</scope>
    <source>
        <strain evidence="9">CCUG 54950</strain>
    </source>
</reference>
<evidence type="ECO:0000256" key="3">
    <source>
        <dbReference type="ARBA" id="ARBA00022777"/>
    </source>
</evidence>
<dbReference type="RefSeq" id="WP_347325199.1">
    <property type="nucleotide sequence ID" value="NZ_JBCGUH010000005.1"/>
</dbReference>
<protein>
    <submittedName>
        <fullName evidence="8">Sensor histidine kinase</fullName>
    </submittedName>
</protein>
<feature type="transmembrane region" description="Helical" evidence="6">
    <location>
        <begin position="35"/>
        <end position="54"/>
    </location>
</feature>
<dbReference type="InterPro" id="IPR036890">
    <property type="entry name" value="HATPase_C_sf"/>
</dbReference>
<keyword evidence="3 8" id="KW-0418">Kinase</keyword>
<evidence type="ECO:0000313" key="9">
    <source>
        <dbReference type="Proteomes" id="UP001597233"/>
    </source>
</evidence>
<dbReference type="SMART" id="SM00387">
    <property type="entry name" value="HATPase_c"/>
    <property type="match status" value="1"/>
</dbReference>
<keyword evidence="2" id="KW-0547">Nucleotide-binding</keyword>
<dbReference type="PANTHER" id="PTHR24421:SF60">
    <property type="entry name" value="SENSOR HISTIDINE KINASE COMP"/>
    <property type="match status" value="1"/>
</dbReference>
<dbReference type="Pfam" id="PF02518">
    <property type="entry name" value="HATPase_c"/>
    <property type="match status" value="1"/>
</dbReference>
<sequence>MGNTILIRSAQVAGIGWMVAITLFMLYPAPSTNAVYSLLLFTIVLATLWVVVVLTQKAREQIICPGLHGQRLLHFVEECQQLATVIEIVELLRDEMKDILAEQDICIAIYNKQQQHFQHPPPSFERSLLVSLQRGEWRYAEDCWTMSVGEGLQEHYYLYCARADIKRPDAAAEQYFSLLAYHVQLLLHNRLLVHSHVDEWIHTHATSIHSPPPVAQMLFSISEAERKKLSHDIHDYLIQELIHMNRVIEHHRHENQDMQQLHEQMQRNIGYLRDRCFDLSPPFLQQLSLQESLRLLVDQYRSRNRCEIELICRVQREEKFSEVFNINVYRIAQELLNNAAKHAQAEYIVLSLVQKEDGMLLVYEDNGIGIDWDRVNQQQNHFGLTGIKERIKSMNGTHVIASTINEGLLFKCEFPRDSYTS</sequence>
<proteinExistence type="predicted"/>
<evidence type="ECO:0000256" key="6">
    <source>
        <dbReference type="SAM" id="Phobius"/>
    </source>
</evidence>
<dbReference type="PROSITE" id="PS50109">
    <property type="entry name" value="HIS_KIN"/>
    <property type="match status" value="1"/>
</dbReference>
<dbReference type="PANTHER" id="PTHR24421">
    <property type="entry name" value="NITRATE/NITRITE SENSOR PROTEIN NARX-RELATED"/>
    <property type="match status" value="1"/>
</dbReference>
<gene>
    <name evidence="8" type="ORF">ACFSC9_17575</name>
</gene>
<keyword evidence="1" id="KW-0808">Transferase</keyword>
<evidence type="ECO:0000256" key="1">
    <source>
        <dbReference type="ARBA" id="ARBA00022679"/>
    </source>
</evidence>
<dbReference type="Proteomes" id="UP001597233">
    <property type="component" value="Unassembled WGS sequence"/>
</dbReference>
<evidence type="ECO:0000256" key="2">
    <source>
        <dbReference type="ARBA" id="ARBA00022741"/>
    </source>
</evidence>
<comment type="caution">
    <text evidence="8">The sequence shown here is derived from an EMBL/GenBank/DDBJ whole genome shotgun (WGS) entry which is preliminary data.</text>
</comment>